<keyword evidence="2" id="KW-0067">ATP-binding</keyword>
<comment type="caution">
    <text evidence="4">The sequence shown here is derived from an EMBL/GenBank/DDBJ whole genome shotgun (WGS) entry which is preliminary data.</text>
</comment>
<dbReference type="PANTHER" id="PTHR24223">
    <property type="entry name" value="ATP-BINDING CASSETTE SUB-FAMILY C"/>
    <property type="match status" value="1"/>
</dbReference>
<keyword evidence="5" id="KW-1185">Reference proteome</keyword>
<protein>
    <submittedName>
        <fullName evidence="4">Uncharacterized protein</fullName>
    </submittedName>
</protein>
<dbReference type="AlphaFoldDB" id="A0AAW2D5K8"/>
<sequence length="119" mass="13618">MQLLSQKTVIYATHQVEFLDASDLVLVMKDGRIVQSGRYEDLMADSNGELVRQMAAHRKSLNQVNLLQDDNTLTTRPHEINQIEVAEENFEGPINNGKLKARTEEEEETETGRVKWSVY</sequence>
<evidence type="ECO:0000256" key="1">
    <source>
        <dbReference type="ARBA" id="ARBA00022741"/>
    </source>
</evidence>
<keyword evidence="1" id="KW-0547">Nucleotide-binding</keyword>
<evidence type="ECO:0000256" key="3">
    <source>
        <dbReference type="SAM" id="MobiDB-lite"/>
    </source>
</evidence>
<dbReference type="GO" id="GO:0005524">
    <property type="term" value="F:ATP binding"/>
    <property type="evidence" value="ECO:0007669"/>
    <property type="project" value="UniProtKB-KW"/>
</dbReference>
<name>A0AAW2D5K8_9ROSI</name>
<dbReference type="SUPFAM" id="SSF52540">
    <property type="entry name" value="P-loop containing nucleoside triphosphate hydrolases"/>
    <property type="match status" value="1"/>
</dbReference>
<accession>A0AAW2D5K8</accession>
<organism evidence="4 5">
    <name type="scientific">Lithocarpus litseifolius</name>
    <dbReference type="NCBI Taxonomy" id="425828"/>
    <lineage>
        <taxon>Eukaryota</taxon>
        <taxon>Viridiplantae</taxon>
        <taxon>Streptophyta</taxon>
        <taxon>Embryophyta</taxon>
        <taxon>Tracheophyta</taxon>
        <taxon>Spermatophyta</taxon>
        <taxon>Magnoliopsida</taxon>
        <taxon>eudicotyledons</taxon>
        <taxon>Gunneridae</taxon>
        <taxon>Pentapetalae</taxon>
        <taxon>rosids</taxon>
        <taxon>fabids</taxon>
        <taxon>Fagales</taxon>
        <taxon>Fagaceae</taxon>
        <taxon>Lithocarpus</taxon>
    </lineage>
</organism>
<reference evidence="4 5" key="1">
    <citation type="submission" date="2024-01" db="EMBL/GenBank/DDBJ databases">
        <title>A telomere-to-telomere, gap-free genome of sweet tea (Lithocarpus litseifolius).</title>
        <authorList>
            <person name="Zhou J."/>
        </authorList>
    </citation>
    <scope>NUCLEOTIDE SEQUENCE [LARGE SCALE GENOMIC DNA]</scope>
    <source>
        <strain evidence="4">Zhou-2022a</strain>
        <tissue evidence="4">Leaf</tissue>
    </source>
</reference>
<dbReference type="Gene3D" id="3.40.50.300">
    <property type="entry name" value="P-loop containing nucleotide triphosphate hydrolases"/>
    <property type="match status" value="1"/>
</dbReference>
<dbReference type="EMBL" id="JAZDWU010000004">
    <property type="protein sequence ID" value="KAL0004486.1"/>
    <property type="molecule type" value="Genomic_DNA"/>
</dbReference>
<evidence type="ECO:0000256" key="2">
    <source>
        <dbReference type="ARBA" id="ARBA00022840"/>
    </source>
</evidence>
<gene>
    <name evidence="4" type="ORF">SO802_012047</name>
</gene>
<evidence type="ECO:0000313" key="4">
    <source>
        <dbReference type="EMBL" id="KAL0004486.1"/>
    </source>
</evidence>
<proteinExistence type="predicted"/>
<dbReference type="Proteomes" id="UP001459277">
    <property type="component" value="Unassembled WGS sequence"/>
</dbReference>
<dbReference type="GO" id="GO:0042626">
    <property type="term" value="F:ATPase-coupled transmembrane transporter activity"/>
    <property type="evidence" value="ECO:0007669"/>
    <property type="project" value="TreeGrafter"/>
</dbReference>
<dbReference type="InterPro" id="IPR050173">
    <property type="entry name" value="ABC_transporter_C-like"/>
</dbReference>
<dbReference type="GO" id="GO:0016020">
    <property type="term" value="C:membrane"/>
    <property type="evidence" value="ECO:0007669"/>
    <property type="project" value="TreeGrafter"/>
</dbReference>
<dbReference type="InterPro" id="IPR027417">
    <property type="entry name" value="P-loop_NTPase"/>
</dbReference>
<dbReference type="PANTHER" id="PTHR24223:SF222">
    <property type="entry name" value="OS01G0902100 PROTEIN"/>
    <property type="match status" value="1"/>
</dbReference>
<feature type="region of interest" description="Disordered" evidence="3">
    <location>
        <begin position="91"/>
        <end position="119"/>
    </location>
</feature>
<evidence type="ECO:0000313" key="5">
    <source>
        <dbReference type="Proteomes" id="UP001459277"/>
    </source>
</evidence>